<dbReference type="STRING" id="69004.A0A182QGA2"/>
<feature type="domain" description="EGF-like" evidence="4">
    <location>
        <begin position="169"/>
        <end position="210"/>
    </location>
</feature>
<dbReference type="SMART" id="SM00181">
    <property type="entry name" value="EGF"/>
    <property type="match status" value="1"/>
</dbReference>
<dbReference type="PROSITE" id="PS00022">
    <property type="entry name" value="EGF_1"/>
    <property type="match status" value="1"/>
</dbReference>
<dbReference type="Proteomes" id="UP000075886">
    <property type="component" value="Unassembled WGS sequence"/>
</dbReference>
<protein>
    <recommendedName>
        <fullName evidence="4">EGF-like domain-containing protein</fullName>
    </recommendedName>
</protein>
<accession>A0A182QGA2</accession>
<dbReference type="PROSITE" id="PS01186">
    <property type="entry name" value="EGF_2"/>
    <property type="match status" value="1"/>
</dbReference>
<evidence type="ECO:0000256" key="1">
    <source>
        <dbReference type="ARBA" id="ARBA00023157"/>
    </source>
</evidence>
<dbReference type="VEuPathDB" id="VectorBase:AFAF009575"/>
<evidence type="ECO:0000256" key="2">
    <source>
        <dbReference type="PROSITE-ProRule" id="PRU00076"/>
    </source>
</evidence>
<dbReference type="InterPro" id="IPR001881">
    <property type="entry name" value="EGF-like_Ca-bd_dom"/>
</dbReference>
<proteinExistence type="predicted"/>
<keyword evidence="6" id="KW-1185">Reference proteome</keyword>
<reference evidence="5" key="2">
    <citation type="submission" date="2020-05" db="UniProtKB">
        <authorList>
            <consortium name="EnsemblMetazoa"/>
        </authorList>
    </citation>
    <scope>IDENTIFICATION</scope>
    <source>
        <strain evidence="5">FAR1</strain>
    </source>
</reference>
<dbReference type="InterPro" id="IPR000742">
    <property type="entry name" value="EGF"/>
</dbReference>
<dbReference type="PROSITE" id="PS50026">
    <property type="entry name" value="EGF_3"/>
    <property type="match status" value="1"/>
</dbReference>
<dbReference type="EMBL" id="AXCN02001744">
    <property type="status" value="NOT_ANNOTATED_CDS"/>
    <property type="molecule type" value="Genomic_DNA"/>
</dbReference>
<evidence type="ECO:0000256" key="3">
    <source>
        <dbReference type="SAM" id="MobiDB-lite"/>
    </source>
</evidence>
<reference evidence="6" key="1">
    <citation type="submission" date="2014-01" db="EMBL/GenBank/DDBJ databases">
        <title>The Genome Sequence of Anopheles farauti FAR1 (V2).</title>
        <authorList>
            <consortium name="The Broad Institute Genomics Platform"/>
            <person name="Neafsey D.E."/>
            <person name="Besansky N."/>
            <person name="Howell P."/>
            <person name="Walton C."/>
            <person name="Young S.K."/>
            <person name="Zeng Q."/>
            <person name="Gargeya S."/>
            <person name="Fitzgerald M."/>
            <person name="Haas B."/>
            <person name="Abouelleil A."/>
            <person name="Allen A.W."/>
            <person name="Alvarado L."/>
            <person name="Arachchi H.M."/>
            <person name="Berlin A.M."/>
            <person name="Chapman S.B."/>
            <person name="Gainer-Dewar J."/>
            <person name="Goldberg J."/>
            <person name="Griggs A."/>
            <person name="Gujja S."/>
            <person name="Hansen M."/>
            <person name="Howarth C."/>
            <person name="Imamovic A."/>
            <person name="Ireland A."/>
            <person name="Larimer J."/>
            <person name="McCowan C."/>
            <person name="Murphy C."/>
            <person name="Pearson M."/>
            <person name="Poon T.W."/>
            <person name="Priest M."/>
            <person name="Roberts A."/>
            <person name="Saif S."/>
            <person name="Shea T."/>
            <person name="Sisk P."/>
            <person name="Sykes S."/>
            <person name="Wortman J."/>
            <person name="Nusbaum C."/>
            <person name="Birren B."/>
        </authorList>
    </citation>
    <scope>NUCLEOTIDE SEQUENCE [LARGE SCALE GENOMIC DNA]</scope>
    <source>
        <strain evidence="6">FAR1</strain>
    </source>
</reference>
<dbReference type="GO" id="GO:0005509">
    <property type="term" value="F:calcium ion binding"/>
    <property type="evidence" value="ECO:0007669"/>
    <property type="project" value="InterPro"/>
</dbReference>
<evidence type="ECO:0000313" key="5">
    <source>
        <dbReference type="EnsemblMetazoa" id="AFAF009575-PA"/>
    </source>
</evidence>
<sequence>MAFTARTATAAFHCRAVSTVAARCRSSASATRDGTEFSAQNRFADPIVIRRVAIAKRPVNAVAGWDGLDPRVAIVRYFRDACTERARNHWNANVSRDGLESFARRRYVRPTVAGSMDTVDDRESAAARLAGWDSRAANVTHIRAALTETVDDRGNATASLAGEECYVMRLNYCEKNPDTCQNGGKCKSLIKDDGFYRCECPTGYKGRNCEILPMSMMMSTSSSSTSTEQPTSAAIDTSSSDSTEMSMTSTIATESLETYRNSSQTSINEDYMSAEYSSEDLDNEA</sequence>
<feature type="compositionally biased region" description="Polar residues" evidence="3">
    <location>
        <begin position="251"/>
        <end position="268"/>
    </location>
</feature>
<keyword evidence="2" id="KW-0245">EGF-like domain</keyword>
<dbReference type="SMART" id="SM00179">
    <property type="entry name" value="EGF_CA"/>
    <property type="match status" value="1"/>
</dbReference>
<comment type="caution">
    <text evidence="2">Lacks conserved residue(s) required for the propagation of feature annotation.</text>
</comment>
<evidence type="ECO:0000259" key="4">
    <source>
        <dbReference type="PROSITE" id="PS50026"/>
    </source>
</evidence>
<dbReference type="Gene3D" id="2.10.25.10">
    <property type="entry name" value="Laminin"/>
    <property type="match status" value="1"/>
</dbReference>
<keyword evidence="1 2" id="KW-1015">Disulfide bond</keyword>
<dbReference type="CDD" id="cd00054">
    <property type="entry name" value="EGF_CA"/>
    <property type="match status" value="1"/>
</dbReference>
<feature type="disulfide bond" evidence="2">
    <location>
        <begin position="200"/>
        <end position="209"/>
    </location>
</feature>
<evidence type="ECO:0000313" key="6">
    <source>
        <dbReference type="Proteomes" id="UP000075886"/>
    </source>
</evidence>
<organism evidence="5 6">
    <name type="scientific">Anopheles farauti</name>
    <dbReference type="NCBI Taxonomy" id="69004"/>
    <lineage>
        <taxon>Eukaryota</taxon>
        <taxon>Metazoa</taxon>
        <taxon>Ecdysozoa</taxon>
        <taxon>Arthropoda</taxon>
        <taxon>Hexapoda</taxon>
        <taxon>Insecta</taxon>
        <taxon>Pterygota</taxon>
        <taxon>Neoptera</taxon>
        <taxon>Endopterygota</taxon>
        <taxon>Diptera</taxon>
        <taxon>Nematocera</taxon>
        <taxon>Culicoidea</taxon>
        <taxon>Culicidae</taxon>
        <taxon>Anophelinae</taxon>
        <taxon>Anopheles</taxon>
    </lineage>
</organism>
<dbReference type="Pfam" id="PF00008">
    <property type="entry name" value="EGF"/>
    <property type="match status" value="1"/>
</dbReference>
<dbReference type="AlphaFoldDB" id="A0A182QGA2"/>
<dbReference type="EnsemblMetazoa" id="AFAF009575-RA">
    <property type="protein sequence ID" value="AFAF009575-PA"/>
    <property type="gene ID" value="AFAF009575"/>
</dbReference>
<name>A0A182QGA2_9DIPT</name>
<feature type="region of interest" description="Disordered" evidence="3">
    <location>
        <begin position="220"/>
        <end position="285"/>
    </location>
</feature>
<feature type="compositionally biased region" description="Low complexity" evidence="3">
    <location>
        <begin position="220"/>
        <end position="250"/>
    </location>
</feature>
<dbReference type="SUPFAM" id="SSF57196">
    <property type="entry name" value="EGF/Laminin"/>
    <property type="match status" value="1"/>
</dbReference>